<keyword evidence="2" id="KW-1185">Reference proteome</keyword>
<name>A0A9N9TMS6_PHYSR</name>
<reference evidence="1" key="1">
    <citation type="submission" date="2022-01" db="EMBL/GenBank/DDBJ databases">
        <authorList>
            <person name="King R."/>
        </authorList>
    </citation>
    <scope>NUCLEOTIDE SEQUENCE</scope>
</reference>
<sequence length="43" mass="4914">MNYLPKTGKFNVHYCDVLVGVIGRCKFGDRISHPWFMRTGGIV</sequence>
<dbReference type="AlphaFoldDB" id="A0A9N9TMS6"/>
<evidence type="ECO:0000313" key="1">
    <source>
        <dbReference type="EMBL" id="CAG9856882.1"/>
    </source>
</evidence>
<evidence type="ECO:0000313" key="2">
    <source>
        <dbReference type="Proteomes" id="UP001153712"/>
    </source>
</evidence>
<dbReference type="EMBL" id="OU900105">
    <property type="protein sequence ID" value="CAG9856882.1"/>
    <property type="molecule type" value="Genomic_DNA"/>
</dbReference>
<proteinExistence type="predicted"/>
<organism evidence="1 2">
    <name type="scientific">Phyllotreta striolata</name>
    <name type="common">Striped flea beetle</name>
    <name type="synonym">Crioceris striolata</name>
    <dbReference type="NCBI Taxonomy" id="444603"/>
    <lineage>
        <taxon>Eukaryota</taxon>
        <taxon>Metazoa</taxon>
        <taxon>Ecdysozoa</taxon>
        <taxon>Arthropoda</taxon>
        <taxon>Hexapoda</taxon>
        <taxon>Insecta</taxon>
        <taxon>Pterygota</taxon>
        <taxon>Neoptera</taxon>
        <taxon>Endopterygota</taxon>
        <taxon>Coleoptera</taxon>
        <taxon>Polyphaga</taxon>
        <taxon>Cucujiformia</taxon>
        <taxon>Chrysomeloidea</taxon>
        <taxon>Chrysomelidae</taxon>
        <taxon>Galerucinae</taxon>
        <taxon>Alticini</taxon>
        <taxon>Phyllotreta</taxon>
    </lineage>
</organism>
<accession>A0A9N9TMS6</accession>
<gene>
    <name evidence="1" type="ORF">PHYEVI_LOCUS3295</name>
</gene>
<dbReference type="Proteomes" id="UP001153712">
    <property type="component" value="Chromosome 12"/>
</dbReference>
<protein>
    <submittedName>
        <fullName evidence="1">Uncharacterized protein</fullName>
    </submittedName>
</protein>